<dbReference type="Gene3D" id="2.40.30.170">
    <property type="match status" value="1"/>
</dbReference>
<dbReference type="eggNOG" id="COG0845">
    <property type="taxonomic scope" value="Bacteria"/>
</dbReference>
<dbReference type="PANTHER" id="PTHR30158:SF3">
    <property type="entry name" value="MULTIDRUG EFFLUX PUMP SUBUNIT ACRA-RELATED"/>
    <property type="match status" value="1"/>
</dbReference>
<feature type="domain" description="Multidrug resistance protein MdtA-like beta-barrel" evidence="7">
    <location>
        <begin position="207"/>
        <end position="295"/>
    </location>
</feature>
<name>A0A091BQ85_9GAMM</name>
<dbReference type="AlphaFoldDB" id="A0A091BQ85"/>
<dbReference type="Pfam" id="PF25917">
    <property type="entry name" value="BSH_RND"/>
    <property type="match status" value="1"/>
</dbReference>
<dbReference type="PANTHER" id="PTHR30158">
    <property type="entry name" value="ACRA/E-RELATED COMPONENT OF DRUG EFFLUX TRANSPORTER"/>
    <property type="match status" value="1"/>
</dbReference>
<dbReference type="Pfam" id="PF25944">
    <property type="entry name" value="Beta-barrel_RND"/>
    <property type="match status" value="1"/>
</dbReference>
<evidence type="ECO:0000313" key="10">
    <source>
        <dbReference type="Proteomes" id="UP000029393"/>
    </source>
</evidence>
<dbReference type="InterPro" id="IPR058625">
    <property type="entry name" value="MdtA-like_BSH"/>
</dbReference>
<comment type="subcellular location">
    <subcellularLocation>
        <location evidence="1">Cell inner membrane</location>
        <topology evidence="1">Lipid-anchor</topology>
    </subcellularLocation>
</comment>
<dbReference type="InterPro" id="IPR058624">
    <property type="entry name" value="MdtA-like_HH"/>
</dbReference>
<keyword evidence="10" id="KW-1185">Reference proteome</keyword>
<dbReference type="Gene3D" id="2.40.50.100">
    <property type="match status" value="1"/>
</dbReference>
<dbReference type="InterPro" id="IPR058627">
    <property type="entry name" value="MdtA-like_C"/>
</dbReference>
<organism evidence="9 10">
    <name type="scientific">Arenimonas metalli CF5-1</name>
    <dbReference type="NCBI Taxonomy" id="1384056"/>
    <lineage>
        <taxon>Bacteria</taxon>
        <taxon>Pseudomonadati</taxon>
        <taxon>Pseudomonadota</taxon>
        <taxon>Gammaproteobacteria</taxon>
        <taxon>Lysobacterales</taxon>
        <taxon>Lysobacteraceae</taxon>
        <taxon>Arenimonas</taxon>
    </lineage>
</organism>
<feature type="compositionally biased region" description="Low complexity" evidence="3">
    <location>
        <begin position="373"/>
        <end position="390"/>
    </location>
</feature>
<dbReference type="Pfam" id="PF25967">
    <property type="entry name" value="RND-MFP_C"/>
    <property type="match status" value="1"/>
</dbReference>
<dbReference type="RefSeq" id="WP_034212026.1">
    <property type="nucleotide sequence ID" value="NZ_AVCK01000016.1"/>
</dbReference>
<feature type="chain" id="PRO_5001871477" evidence="4">
    <location>
        <begin position="27"/>
        <end position="390"/>
    </location>
</feature>
<dbReference type="InterPro" id="IPR006143">
    <property type="entry name" value="RND_pump_MFP"/>
</dbReference>
<reference evidence="9 10" key="1">
    <citation type="submission" date="2013-09" db="EMBL/GenBank/DDBJ databases">
        <title>Genome sequencing of Arenimonas metalli.</title>
        <authorList>
            <person name="Chen F."/>
            <person name="Wang G."/>
        </authorList>
    </citation>
    <scope>NUCLEOTIDE SEQUENCE [LARGE SCALE GENOMIC DNA]</scope>
    <source>
        <strain evidence="9 10">CF5-1</strain>
    </source>
</reference>
<evidence type="ECO:0000256" key="1">
    <source>
        <dbReference type="ARBA" id="ARBA00004519"/>
    </source>
</evidence>
<evidence type="ECO:0000256" key="2">
    <source>
        <dbReference type="ARBA" id="ARBA00009477"/>
    </source>
</evidence>
<comment type="similarity">
    <text evidence="2">Belongs to the membrane fusion protein (MFP) (TC 8.A.1) family.</text>
</comment>
<feature type="domain" description="Multidrug resistance protein MdtA-like barrel-sandwich hybrid" evidence="6">
    <location>
        <begin position="61"/>
        <end position="203"/>
    </location>
</feature>
<protein>
    <submittedName>
        <fullName evidence="9">Uncharacterized protein</fullName>
    </submittedName>
</protein>
<feature type="signal peptide" evidence="4">
    <location>
        <begin position="1"/>
        <end position="26"/>
    </location>
</feature>
<dbReference type="GO" id="GO:0005886">
    <property type="term" value="C:plasma membrane"/>
    <property type="evidence" value="ECO:0007669"/>
    <property type="project" value="UniProtKB-SubCell"/>
</dbReference>
<evidence type="ECO:0000313" key="9">
    <source>
        <dbReference type="EMBL" id="KFN46470.1"/>
    </source>
</evidence>
<evidence type="ECO:0000259" key="8">
    <source>
        <dbReference type="Pfam" id="PF25967"/>
    </source>
</evidence>
<comment type="caution">
    <text evidence="9">The sequence shown here is derived from an EMBL/GenBank/DDBJ whole genome shotgun (WGS) entry which is preliminary data.</text>
</comment>
<evidence type="ECO:0000256" key="3">
    <source>
        <dbReference type="SAM" id="MobiDB-lite"/>
    </source>
</evidence>
<dbReference type="GO" id="GO:0022857">
    <property type="term" value="F:transmembrane transporter activity"/>
    <property type="evidence" value="ECO:0007669"/>
    <property type="project" value="InterPro"/>
</dbReference>
<dbReference type="Pfam" id="PF25876">
    <property type="entry name" value="HH_MFP_RND"/>
    <property type="match status" value="1"/>
</dbReference>
<keyword evidence="4" id="KW-0732">Signal</keyword>
<sequence length="390" mass="40279">MSSRPLAPLFLALAAALALNACGQDAAPPPMPVPEVAVVTLKAEPVSLTRELAGRTTPFLVAEVRPQATGIVERRLFDEGGLVKAGDPLYAIDDAAYRASRDNASANLARAEAAELSARLAAKRSLELAGAKLVSAQDNERAQAAWAQAKADVAAARANLAASDVTLGYARIVAPISGRIGKSSVTAGALVTANQAAPLATIQQLDPIYVDLTQSSSELLQLRREIAEGKLEQADGVPVKILLEDGSTYAEAGRLAFTDVTVDPTTGSYALRVVVPNPDNLLLPGMYVRAAVDMGQRPDGVLVPQQGITRDPKGNAIAMVVTPEGVVEQRTVQANRTLGDQWLVDGGLSAGDRVIVEGLQKVQPGAKANAVEAGATPPAGADAPATAATN</sequence>
<accession>A0A091BQ85</accession>
<evidence type="ECO:0000259" key="7">
    <source>
        <dbReference type="Pfam" id="PF25944"/>
    </source>
</evidence>
<dbReference type="STRING" id="1384056.N787_10595"/>
<dbReference type="GO" id="GO:0046677">
    <property type="term" value="P:response to antibiotic"/>
    <property type="evidence" value="ECO:0007669"/>
    <property type="project" value="TreeGrafter"/>
</dbReference>
<dbReference type="FunFam" id="2.40.420.20:FF:000001">
    <property type="entry name" value="Efflux RND transporter periplasmic adaptor subunit"/>
    <property type="match status" value="1"/>
</dbReference>
<dbReference type="InterPro" id="IPR058626">
    <property type="entry name" value="MdtA-like_b-barrel"/>
</dbReference>
<feature type="domain" description="Multidrug resistance protein MdtA-like alpha-helical hairpin" evidence="5">
    <location>
        <begin position="102"/>
        <end position="169"/>
    </location>
</feature>
<gene>
    <name evidence="9" type="ORF">N787_10595</name>
</gene>
<dbReference type="SUPFAM" id="SSF111369">
    <property type="entry name" value="HlyD-like secretion proteins"/>
    <property type="match status" value="1"/>
</dbReference>
<dbReference type="Gene3D" id="2.40.420.20">
    <property type="match status" value="1"/>
</dbReference>
<dbReference type="Proteomes" id="UP000029393">
    <property type="component" value="Unassembled WGS sequence"/>
</dbReference>
<feature type="domain" description="Multidrug resistance protein MdtA-like C-terminal permuted SH3" evidence="8">
    <location>
        <begin position="301"/>
        <end position="361"/>
    </location>
</feature>
<dbReference type="EMBL" id="AVCK01000016">
    <property type="protein sequence ID" value="KFN46470.1"/>
    <property type="molecule type" value="Genomic_DNA"/>
</dbReference>
<feature type="region of interest" description="Disordered" evidence="3">
    <location>
        <begin position="369"/>
        <end position="390"/>
    </location>
</feature>
<dbReference type="NCBIfam" id="TIGR01730">
    <property type="entry name" value="RND_mfp"/>
    <property type="match status" value="1"/>
</dbReference>
<dbReference type="OrthoDB" id="9816569at2"/>
<evidence type="ECO:0000256" key="4">
    <source>
        <dbReference type="SAM" id="SignalP"/>
    </source>
</evidence>
<proteinExistence type="inferred from homology"/>
<dbReference type="Gene3D" id="1.10.287.470">
    <property type="entry name" value="Helix hairpin bin"/>
    <property type="match status" value="1"/>
</dbReference>
<evidence type="ECO:0000259" key="5">
    <source>
        <dbReference type="Pfam" id="PF25876"/>
    </source>
</evidence>
<dbReference type="PATRIC" id="fig|1384056.3.peg.1339"/>
<evidence type="ECO:0000259" key="6">
    <source>
        <dbReference type="Pfam" id="PF25917"/>
    </source>
</evidence>